<sequence>MALWTRMPPVLVNALREAGYTTDGLCPDCWRARAGMHGVRLPRFAAVDHAIQELPDHHGDPFAALAELGDEGA</sequence>
<dbReference type="AlphaFoldDB" id="A0A6J4JTY4"/>
<gene>
    <name evidence="1" type="ORF">AVDCRST_MAG77-4418</name>
</gene>
<organism evidence="1">
    <name type="scientific">uncultured Chloroflexota bacterium</name>
    <dbReference type="NCBI Taxonomy" id="166587"/>
    <lineage>
        <taxon>Bacteria</taxon>
        <taxon>Bacillati</taxon>
        <taxon>Chloroflexota</taxon>
        <taxon>environmental samples</taxon>
    </lineage>
</organism>
<proteinExistence type="predicted"/>
<name>A0A6J4JTY4_9CHLR</name>
<accession>A0A6J4JTY4</accession>
<reference evidence="1" key="1">
    <citation type="submission" date="2020-02" db="EMBL/GenBank/DDBJ databases">
        <authorList>
            <person name="Meier V. D."/>
        </authorList>
    </citation>
    <scope>NUCLEOTIDE SEQUENCE</scope>
    <source>
        <strain evidence="1">AVDCRST_MAG77</strain>
    </source>
</reference>
<protein>
    <submittedName>
        <fullName evidence="1">Uncharacterized protein</fullName>
    </submittedName>
</protein>
<dbReference type="EMBL" id="CADCTC010000231">
    <property type="protein sequence ID" value="CAA9287533.1"/>
    <property type="molecule type" value="Genomic_DNA"/>
</dbReference>
<evidence type="ECO:0000313" key="1">
    <source>
        <dbReference type="EMBL" id="CAA9287533.1"/>
    </source>
</evidence>